<accession>A0A3M2TY29</accession>
<protein>
    <submittedName>
        <fullName evidence="1">Uncharacterized protein</fullName>
    </submittedName>
</protein>
<reference evidence="1 2" key="1">
    <citation type="submission" date="2018-08" db="EMBL/GenBank/DDBJ databases">
        <title>Recombination of ecologically and evolutionarily significant loci maintains genetic cohesion in the Pseudomonas syringae species complex.</title>
        <authorList>
            <person name="Dillon M."/>
            <person name="Thakur S."/>
            <person name="Almeida R.N.D."/>
            <person name="Weir B.S."/>
            <person name="Guttman D.S."/>
        </authorList>
    </citation>
    <scope>NUCLEOTIDE SEQUENCE [LARGE SCALE GENOMIC DNA]</scope>
    <source>
        <strain evidence="1 2">88_10</strain>
    </source>
</reference>
<proteinExistence type="predicted"/>
<name>A0A3M2TY29_PSEYM</name>
<evidence type="ECO:0000313" key="1">
    <source>
        <dbReference type="EMBL" id="RML19650.1"/>
    </source>
</evidence>
<dbReference type="Proteomes" id="UP000282378">
    <property type="component" value="Unassembled WGS sequence"/>
</dbReference>
<gene>
    <name evidence="1" type="ORF">APX70_200558</name>
</gene>
<dbReference type="EMBL" id="RBNL01004967">
    <property type="protein sequence ID" value="RML19650.1"/>
    <property type="molecule type" value="Genomic_DNA"/>
</dbReference>
<organism evidence="1 2">
    <name type="scientific">Pseudomonas syringae pv. maculicola</name>
    <dbReference type="NCBI Taxonomy" id="59511"/>
    <lineage>
        <taxon>Bacteria</taxon>
        <taxon>Pseudomonadati</taxon>
        <taxon>Pseudomonadota</taxon>
        <taxon>Gammaproteobacteria</taxon>
        <taxon>Pseudomonadales</taxon>
        <taxon>Pseudomonadaceae</taxon>
        <taxon>Pseudomonas</taxon>
    </lineage>
</organism>
<evidence type="ECO:0000313" key="2">
    <source>
        <dbReference type="Proteomes" id="UP000282378"/>
    </source>
</evidence>
<sequence>MESVRFDQVFAFDEDSLEVETTRLINQVFDHLHTEWLAYEKLARSLVGMAHLIDEPDPDKGLTEALLFD</sequence>
<dbReference type="AlphaFoldDB" id="A0A3M2TY29"/>
<comment type="caution">
    <text evidence="1">The sequence shown here is derived from an EMBL/GenBank/DDBJ whole genome shotgun (WGS) entry which is preliminary data.</text>
</comment>